<evidence type="ECO:0000256" key="2">
    <source>
        <dbReference type="ARBA" id="ARBA00023315"/>
    </source>
</evidence>
<gene>
    <name evidence="4" type="ORF">E6C48_10940</name>
</gene>
<dbReference type="InterPro" id="IPR016181">
    <property type="entry name" value="Acyl_CoA_acyltransferase"/>
</dbReference>
<dbReference type="Pfam" id="PF13508">
    <property type="entry name" value="Acetyltransf_7"/>
    <property type="match status" value="1"/>
</dbReference>
<evidence type="ECO:0000259" key="3">
    <source>
        <dbReference type="PROSITE" id="PS51186"/>
    </source>
</evidence>
<dbReference type="Gene3D" id="3.40.630.30">
    <property type="match status" value="1"/>
</dbReference>
<sequence length="152" mass="16475">MAPSSVEIVELRRATMSDAPAIARVLRLSLESLVWMPKLHTPDEDLAFIRDTVLPRQSVTVAEAGGEIVGFVAVHEGWLNLLYLSPEWTGQGIGGRLLEAATAGAGEAKLYCFQANAGARRFYERHGFRASAFSAGSANEEGLPDVLYTRRG</sequence>
<protein>
    <submittedName>
        <fullName evidence="4">GNAT family N-acetyltransferase</fullName>
    </submittedName>
</protein>
<dbReference type="CDD" id="cd04301">
    <property type="entry name" value="NAT_SF"/>
    <property type="match status" value="1"/>
</dbReference>
<dbReference type="EMBL" id="SSNY01000005">
    <property type="protein sequence ID" value="THF57513.1"/>
    <property type="molecule type" value="Genomic_DNA"/>
</dbReference>
<name>A0ABY2Q787_9HYPH</name>
<dbReference type="PROSITE" id="PS51186">
    <property type="entry name" value="GNAT"/>
    <property type="match status" value="1"/>
</dbReference>
<dbReference type="PANTHER" id="PTHR43877">
    <property type="entry name" value="AMINOALKYLPHOSPHONATE N-ACETYLTRANSFERASE-RELATED-RELATED"/>
    <property type="match status" value="1"/>
</dbReference>
<keyword evidence="1" id="KW-0808">Transferase</keyword>
<organism evidence="4 5">
    <name type="scientific">Ollibium composti</name>
    <dbReference type="NCBI Taxonomy" id="2675109"/>
    <lineage>
        <taxon>Bacteria</taxon>
        <taxon>Pseudomonadati</taxon>
        <taxon>Pseudomonadota</taxon>
        <taxon>Alphaproteobacteria</taxon>
        <taxon>Hyphomicrobiales</taxon>
        <taxon>Phyllobacteriaceae</taxon>
        <taxon>Ollibium</taxon>
    </lineage>
</organism>
<dbReference type="Proteomes" id="UP000306441">
    <property type="component" value="Unassembled WGS sequence"/>
</dbReference>
<proteinExistence type="predicted"/>
<reference evidence="4 5" key="1">
    <citation type="submission" date="2019-04" db="EMBL/GenBank/DDBJ databases">
        <title>Mesorhizobium composti sp. nov., isolated from compost.</title>
        <authorList>
            <person name="Lin S.-Y."/>
            <person name="Hameed A."/>
            <person name="Hsieh Y.-T."/>
            <person name="Young C.-C."/>
        </authorList>
    </citation>
    <scope>NUCLEOTIDE SEQUENCE [LARGE SCALE GENOMIC DNA]</scope>
    <source>
        <strain evidence="4 5">CC-YTH430</strain>
    </source>
</reference>
<accession>A0ABY2Q787</accession>
<evidence type="ECO:0000313" key="5">
    <source>
        <dbReference type="Proteomes" id="UP000306441"/>
    </source>
</evidence>
<dbReference type="InterPro" id="IPR000182">
    <property type="entry name" value="GNAT_dom"/>
</dbReference>
<keyword evidence="2" id="KW-0012">Acyltransferase</keyword>
<dbReference type="PANTHER" id="PTHR43877:SF1">
    <property type="entry name" value="ACETYLTRANSFERASE"/>
    <property type="match status" value="1"/>
</dbReference>
<evidence type="ECO:0000313" key="4">
    <source>
        <dbReference type="EMBL" id="THF57513.1"/>
    </source>
</evidence>
<dbReference type="InterPro" id="IPR050832">
    <property type="entry name" value="Bact_Acetyltransf"/>
</dbReference>
<evidence type="ECO:0000256" key="1">
    <source>
        <dbReference type="ARBA" id="ARBA00022679"/>
    </source>
</evidence>
<dbReference type="SUPFAM" id="SSF55729">
    <property type="entry name" value="Acyl-CoA N-acyltransferases (Nat)"/>
    <property type="match status" value="1"/>
</dbReference>
<feature type="domain" description="N-acetyltransferase" evidence="3">
    <location>
        <begin position="9"/>
        <end position="150"/>
    </location>
</feature>
<comment type="caution">
    <text evidence="4">The sequence shown here is derived from an EMBL/GenBank/DDBJ whole genome shotgun (WGS) entry which is preliminary data.</text>
</comment>
<keyword evidence="5" id="KW-1185">Reference proteome</keyword>